<organism evidence="4 5">
    <name type="scientific">Alloiococcus otitis ATCC 51267</name>
    <dbReference type="NCBI Taxonomy" id="883081"/>
    <lineage>
        <taxon>Bacteria</taxon>
        <taxon>Bacillati</taxon>
        <taxon>Bacillota</taxon>
        <taxon>Bacilli</taxon>
        <taxon>Lactobacillales</taxon>
        <taxon>Carnobacteriaceae</taxon>
        <taxon>Alloiococcus</taxon>
    </lineage>
</organism>
<comment type="caution">
    <text evidence="4">The sequence shown here is derived from an EMBL/GenBank/DDBJ whole genome shotgun (WGS) entry which is preliminary data.</text>
</comment>
<dbReference type="PANTHER" id="PTHR43479:SF11">
    <property type="entry name" value="ACREF_ENVCD OPERON REPRESSOR-RELATED"/>
    <property type="match status" value="1"/>
</dbReference>
<evidence type="ECO:0000313" key="4">
    <source>
        <dbReference type="EMBL" id="EKU93300.1"/>
    </source>
</evidence>
<dbReference type="PRINTS" id="PR00455">
    <property type="entry name" value="HTHTETR"/>
</dbReference>
<dbReference type="PATRIC" id="fig|883081.3.peg.1049"/>
<dbReference type="STRING" id="883081.HMPREF9698_01048"/>
<evidence type="ECO:0000256" key="1">
    <source>
        <dbReference type="ARBA" id="ARBA00023125"/>
    </source>
</evidence>
<dbReference type="AlphaFoldDB" id="K9EVU2"/>
<dbReference type="EMBL" id="AGXA01000021">
    <property type="protein sequence ID" value="EKU93300.1"/>
    <property type="molecule type" value="Genomic_DNA"/>
</dbReference>
<dbReference type="PANTHER" id="PTHR43479">
    <property type="entry name" value="ACREF/ENVCD OPERON REPRESSOR-RELATED"/>
    <property type="match status" value="1"/>
</dbReference>
<feature type="DNA-binding region" description="H-T-H motif" evidence="2">
    <location>
        <begin position="34"/>
        <end position="53"/>
    </location>
</feature>
<evidence type="ECO:0000313" key="5">
    <source>
        <dbReference type="Proteomes" id="UP000009875"/>
    </source>
</evidence>
<dbReference type="eggNOG" id="COG1309">
    <property type="taxonomic scope" value="Bacteria"/>
</dbReference>
<dbReference type="InterPro" id="IPR001647">
    <property type="entry name" value="HTH_TetR"/>
</dbReference>
<dbReference type="HOGENOM" id="CLU_069356_45_2_9"/>
<reference evidence="4 5" key="1">
    <citation type="submission" date="2012-09" db="EMBL/GenBank/DDBJ databases">
        <title>The Genome Sequence of Alloiococcus otitis ATCC 51267.</title>
        <authorList>
            <consortium name="The Broad Institute Genome Sequencing Platform"/>
            <person name="Earl A."/>
            <person name="Ward D."/>
            <person name="Feldgarden M."/>
            <person name="Gevers D."/>
            <person name="Huys G."/>
            <person name="Walker B."/>
            <person name="Young S.K."/>
            <person name="Zeng Q."/>
            <person name="Gargeya S."/>
            <person name="Fitzgerald M."/>
            <person name="Haas B."/>
            <person name="Abouelleil A."/>
            <person name="Alvarado L."/>
            <person name="Arachchi H.M."/>
            <person name="Berlin A.M."/>
            <person name="Chapman S.B."/>
            <person name="Goldberg J."/>
            <person name="Griggs A."/>
            <person name="Gujja S."/>
            <person name="Hansen M."/>
            <person name="Howarth C."/>
            <person name="Imamovic A."/>
            <person name="Larimer J."/>
            <person name="McCowen C."/>
            <person name="Montmayeur A."/>
            <person name="Murphy C."/>
            <person name="Neiman D."/>
            <person name="Pearson M."/>
            <person name="Priest M."/>
            <person name="Roberts A."/>
            <person name="Saif S."/>
            <person name="Shea T."/>
            <person name="Sisk P."/>
            <person name="Sykes S."/>
            <person name="Wortman J."/>
            <person name="Nusbaum C."/>
            <person name="Birren B."/>
        </authorList>
    </citation>
    <scope>NUCLEOTIDE SEQUENCE [LARGE SCALE GENOMIC DNA]</scope>
    <source>
        <strain evidence="4 5">ATCC 51267</strain>
    </source>
</reference>
<proteinExistence type="predicted"/>
<dbReference type="InterPro" id="IPR050624">
    <property type="entry name" value="HTH-type_Tx_Regulator"/>
</dbReference>
<accession>K9EVU2</accession>
<dbReference type="Gene3D" id="1.10.357.10">
    <property type="entry name" value="Tetracycline Repressor, domain 2"/>
    <property type="match status" value="1"/>
</dbReference>
<protein>
    <recommendedName>
        <fullName evidence="3">HTH tetR-type domain-containing protein</fullName>
    </recommendedName>
</protein>
<dbReference type="Pfam" id="PF00440">
    <property type="entry name" value="TetR_N"/>
    <property type="match status" value="1"/>
</dbReference>
<dbReference type="Pfam" id="PF17924">
    <property type="entry name" value="TetR_C_19"/>
    <property type="match status" value="1"/>
</dbReference>
<keyword evidence="1 2" id="KW-0238">DNA-binding</keyword>
<evidence type="ECO:0000256" key="2">
    <source>
        <dbReference type="PROSITE-ProRule" id="PRU00335"/>
    </source>
</evidence>
<dbReference type="PROSITE" id="PS50977">
    <property type="entry name" value="HTH_TETR_2"/>
    <property type="match status" value="1"/>
</dbReference>
<sequence>MPRQTFFNLPEEKKDRIIQGAMAVFSTKALNEASVAEIVDQAGISRGSFYQYFEDKLDLYLHLIGLFKRNYHNLLMTCFKKNQGDFYASYKSYSRYYIDNITKSKKFGFFEKLYLNMNYSLNRESINIMFTDSHKSALYEVVRLDNLKISTKAELLEVLQFLHELLNNSIMEGFWKNAPVEVTQDHFIKRLDWVFYGISRVDKGENC</sequence>
<evidence type="ECO:0000259" key="3">
    <source>
        <dbReference type="PROSITE" id="PS50977"/>
    </source>
</evidence>
<dbReference type="RefSeq" id="WP_003778079.1">
    <property type="nucleotide sequence ID" value="NZ_JH992959.1"/>
</dbReference>
<name>K9EVU2_9LACT</name>
<dbReference type="GO" id="GO:0003677">
    <property type="term" value="F:DNA binding"/>
    <property type="evidence" value="ECO:0007669"/>
    <property type="project" value="UniProtKB-UniRule"/>
</dbReference>
<dbReference type="InterPro" id="IPR009057">
    <property type="entry name" value="Homeodomain-like_sf"/>
</dbReference>
<gene>
    <name evidence="4" type="ORF">HMPREF9698_01048</name>
</gene>
<feature type="domain" description="HTH tetR-type" evidence="3">
    <location>
        <begin position="11"/>
        <end position="71"/>
    </location>
</feature>
<keyword evidence="5" id="KW-1185">Reference proteome</keyword>
<dbReference type="SUPFAM" id="SSF46689">
    <property type="entry name" value="Homeodomain-like"/>
    <property type="match status" value="1"/>
</dbReference>
<dbReference type="Proteomes" id="UP000009875">
    <property type="component" value="Unassembled WGS sequence"/>
</dbReference>
<dbReference type="OrthoDB" id="9812484at2"/>